<feature type="region of interest" description="Disordered" evidence="1">
    <location>
        <begin position="1"/>
        <end position="120"/>
    </location>
</feature>
<feature type="region of interest" description="Disordered" evidence="1">
    <location>
        <begin position="873"/>
        <end position="897"/>
    </location>
</feature>
<feature type="compositionally biased region" description="Polar residues" evidence="1">
    <location>
        <begin position="170"/>
        <end position="182"/>
    </location>
</feature>
<feature type="compositionally biased region" description="Acidic residues" evidence="1">
    <location>
        <begin position="205"/>
        <end position="220"/>
    </location>
</feature>
<feature type="compositionally biased region" description="Polar residues" evidence="1">
    <location>
        <begin position="71"/>
        <end position="87"/>
    </location>
</feature>
<proteinExistence type="predicted"/>
<name>A0A329S2E7_9STRA</name>
<feature type="compositionally biased region" description="Low complexity" evidence="1">
    <location>
        <begin position="241"/>
        <end position="252"/>
    </location>
</feature>
<dbReference type="AlphaFoldDB" id="A0A329S2E7"/>
<protein>
    <submittedName>
        <fullName evidence="3">Uncharacterized protein</fullName>
    </submittedName>
</protein>
<organism evidence="3 4">
    <name type="scientific">Phytophthora cactorum</name>
    <dbReference type="NCBI Taxonomy" id="29920"/>
    <lineage>
        <taxon>Eukaryota</taxon>
        <taxon>Sar</taxon>
        <taxon>Stramenopiles</taxon>
        <taxon>Oomycota</taxon>
        <taxon>Peronosporomycetes</taxon>
        <taxon>Peronosporales</taxon>
        <taxon>Peronosporaceae</taxon>
        <taxon>Phytophthora</taxon>
    </lineage>
</organism>
<feature type="compositionally biased region" description="Polar residues" evidence="1">
    <location>
        <begin position="224"/>
        <end position="237"/>
    </location>
</feature>
<feature type="compositionally biased region" description="Acidic residues" evidence="1">
    <location>
        <begin position="473"/>
        <end position="485"/>
    </location>
</feature>
<dbReference type="EMBL" id="MJFZ01000337">
    <property type="protein sequence ID" value="RAW31104.1"/>
    <property type="molecule type" value="Genomic_DNA"/>
</dbReference>
<gene>
    <name evidence="3" type="ORF">PC110_g12540</name>
    <name evidence="2" type="ORF">PC129_g17464</name>
</gene>
<evidence type="ECO:0000313" key="2">
    <source>
        <dbReference type="EMBL" id="KAG3211561.1"/>
    </source>
</evidence>
<feature type="compositionally biased region" description="Acidic residues" evidence="1">
    <location>
        <begin position="96"/>
        <end position="108"/>
    </location>
</feature>
<feature type="region of interest" description="Disordered" evidence="1">
    <location>
        <begin position="538"/>
        <end position="706"/>
    </location>
</feature>
<dbReference type="VEuPathDB" id="FungiDB:PC110_g12540"/>
<feature type="compositionally biased region" description="Acidic residues" evidence="1">
    <location>
        <begin position="146"/>
        <end position="158"/>
    </location>
</feature>
<dbReference type="OrthoDB" id="78053at2759"/>
<feature type="compositionally biased region" description="Polar residues" evidence="1">
    <location>
        <begin position="345"/>
        <end position="355"/>
    </location>
</feature>
<sequence>MLKEETSQDVAYSDDEFGSEHAYVGGDDEIAHENTEQEAAKQDSPVEADTEDAEQYDGEFDDDDRAEPGVGSQTLETGNTLVNQTPPDTDAITEAPQEDAEAYDGEFDEGNHPSVAVESPPIETGQTLHVAEYTPIDADAILHDDETYDGEFDNDDPVVPDATPPTVDNYDTTMEQTPTATDSIAAVPQDNKETEEVQLSHYQTESEDSEAEYSNDLENDELPKNTNTLSRNSSEDNLTQRRSSGASSAIARLTEDTSPKAGSMSIVLAATPLDKSTDTKEAMDATQNQEADDYDSDDQDNHATDDEANLENAERLNNRPSSTKPAASLTSSSTNESTRNEHNPNNRSDLSSPQNNDDDYTDEMKDEYPSVSNTSQFEGDEKSGDEVCDYDVDELNEDRRRETETLLQEARTLLELQQNEIHTDNLAFQPQEVRATDMVVQPRNNADDIPGEADTCEGENNENGAEKYASPYEDIDGFADADADSEALNQETPQQEIAEGGEIEDQATIASLTEVAQAPEISQSVELPSASIAVKQDAKEAFTNFNPKKSPKPSQPENKNQPIRPKQPVKNGEPPAKQPSRPSTKKAPPPASSLLITSATDNKAISTPRSSRSKLKTVTSAPNPAACVSSATKSNSHESTTPNPSQGSPPKKDSSLRSPSRAHSGPNDGLPRPRKEPLPKQKVNSKPSTSGDHAARRRLLQPVRTPANLRFDLPKMDKTKRDWLFVNMFRHGDDLSKYEAFVPPTLLAKPPTAKETKKRPLSARQMYRNPYSSRFESSGRKLVPQPNPELQDRERNWVATTPHDSKLPTYDSILDKYCTRVTCPEVQRQIYQTRHRDLSPQLAFVLEKRVEKHYRKGFYDSFGGVSSYKTEIVPTPPSDGMRQLHMSPHSSTKSGLLKRQAISSVALEEEELLSAS</sequence>
<evidence type="ECO:0000256" key="1">
    <source>
        <dbReference type="SAM" id="MobiDB-lite"/>
    </source>
</evidence>
<keyword evidence="4" id="KW-1185">Reference proteome</keyword>
<feature type="compositionally biased region" description="Low complexity" evidence="1">
    <location>
        <begin position="328"/>
        <end position="337"/>
    </location>
</feature>
<reference evidence="2" key="2">
    <citation type="submission" date="2018-05" db="EMBL/GenBank/DDBJ databases">
        <title>Effector identification in a new, highly contiguous assembly of the strawberry crown rot pathogen Phytophthora cactorum.</title>
        <authorList>
            <person name="Armitage A.D."/>
            <person name="Nellist C.F."/>
            <person name="Bates H."/>
            <person name="Vickerstaff R.J."/>
            <person name="Harrison R.J."/>
        </authorList>
    </citation>
    <scope>NUCLEOTIDE SEQUENCE</scope>
    <source>
        <strain evidence="2">P421</strain>
    </source>
</reference>
<dbReference type="STRING" id="29920.A0A329S2E7"/>
<feature type="compositionally biased region" description="Polar residues" evidence="1">
    <location>
        <begin position="682"/>
        <end position="691"/>
    </location>
</feature>
<accession>A0A329S2E7</accession>
<dbReference type="EMBL" id="RCMV01000941">
    <property type="protein sequence ID" value="KAG3211561.1"/>
    <property type="molecule type" value="Genomic_DNA"/>
</dbReference>
<dbReference type="Proteomes" id="UP000760860">
    <property type="component" value="Unassembled WGS sequence"/>
</dbReference>
<dbReference type="Proteomes" id="UP000251314">
    <property type="component" value="Unassembled WGS sequence"/>
</dbReference>
<evidence type="ECO:0000313" key="4">
    <source>
        <dbReference type="Proteomes" id="UP000251314"/>
    </source>
</evidence>
<comment type="caution">
    <text evidence="3">The sequence shown here is derived from an EMBL/GenBank/DDBJ whole genome shotgun (WGS) entry which is preliminary data.</text>
</comment>
<feature type="compositionally biased region" description="Polar residues" evidence="1">
    <location>
        <begin position="629"/>
        <end position="648"/>
    </location>
</feature>
<reference evidence="3 4" key="1">
    <citation type="submission" date="2018-01" db="EMBL/GenBank/DDBJ databases">
        <title>Draft genome of the strawberry crown rot pathogen Phytophthora cactorum.</title>
        <authorList>
            <person name="Armitage A.D."/>
            <person name="Lysoe E."/>
            <person name="Nellist C.F."/>
            <person name="Harrison R.J."/>
            <person name="Brurberg M.B."/>
        </authorList>
    </citation>
    <scope>NUCLEOTIDE SEQUENCE [LARGE SCALE GENOMIC DNA]</scope>
    <source>
        <strain evidence="3 4">10300</strain>
    </source>
</reference>
<feature type="region of interest" description="Disordered" evidence="1">
    <location>
        <begin position="443"/>
        <end position="511"/>
    </location>
</feature>
<feature type="compositionally biased region" description="Polar residues" evidence="1">
    <location>
        <begin position="594"/>
        <end position="622"/>
    </location>
</feature>
<feature type="compositionally biased region" description="Acidic residues" evidence="1">
    <location>
        <begin position="449"/>
        <end position="460"/>
    </location>
</feature>
<evidence type="ECO:0000313" key="3">
    <source>
        <dbReference type="EMBL" id="RAW31104.1"/>
    </source>
</evidence>
<feature type="compositionally biased region" description="Basic and acidic residues" evidence="1">
    <location>
        <begin position="29"/>
        <end position="41"/>
    </location>
</feature>
<feature type="region of interest" description="Disordered" evidence="1">
    <location>
        <begin position="146"/>
        <end position="389"/>
    </location>
</feature>
<feature type="compositionally biased region" description="Acidic residues" evidence="1">
    <location>
        <begin position="46"/>
        <end position="65"/>
    </location>
</feature>
<feature type="compositionally biased region" description="Low complexity" evidence="1">
    <location>
        <begin position="159"/>
        <end position="169"/>
    </location>
</feature>